<dbReference type="Gene3D" id="2.40.70.10">
    <property type="entry name" value="Acid Proteases"/>
    <property type="match status" value="1"/>
</dbReference>
<keyword evidence="1" id="KW-1133">Transmembrane helix</keyword>
<reference evidence="2 3" key="1">
    <citation type="submission" date="2020-03" db="EMBL/GenBank/DDBJ databases">
        <title>Genomic Encyclopedia of Type Strains, Phase IV (KMG-IV): sequencing the most valuable type-strain genomes for metagenomic binning, comparative biology and taxonomic classification.</title>
        <authorList>
            <person name="Goeker M."/>
        </authorList>
    </citation>
    <scope>NUCLEOTIDE SEQUENCE [LARGE SCALE GENOMIC DNA]</scope>
    <source>
        <strain evidence="2 3">DSM 22753</strain>
    </source>
</reference>
<dbReference type="GO" id="GO:0006508">
    <property type="term" value="P:proteolysis"/>
    <property type="evidence" value="ECO:0007669"/>
    <property type="project" value="UniProtKB-KW"/>
</dbReference>
<gene>
    <name evidence="2" type="ORF">FHT01_002407</name>
</gene>
<keyword evidence="1" id="KW-0472">Membrane</keyword>
<feature type="transmembrane region" description="Helical" evidence="1">
    <location>
        <begin position="37"/>
        <end position="55"/>
    </location>
</feature>
<evidence type="ECO:0000313" key="2">
    <source>
        <dbReference type="EMBL" id="NIJ24865.1"/>
    </source>
</evidence>
<dbReference type="NCBIfam" id="TIGR02281">
    <property type="entry name" value="clan_AA_DTGA"/>
    <property type="match status" value="1"/>
</dbReference>
<keyword evidence="1" id="KW-0812">Transmembrane</keyword>
<dbReference type="CDD" id="cd05483">
    <property type="entry name" value="retropepsin_like_bacteria"/>
    <property type="match status" value="1"/>
</dbReference>
<dbReference type="InterPro" id="IPR011969">
    <property type="entry name" value="Clan_AA_Asp_peptidase_C"/>
</dbReference>
<organism evidence="2 3">
    <name type="scientific">Sphingomonas japonica</name>
    <dbReference type="NCBI Taxonomy" id="511662"/>
    <lineage>
        <taxon>Bacteria</taxon>
        <taxon>Pseudomonadati</taxon>
        <taxon>Pseudomonadota</taxon>
        <taxon>Alphaproteobacteria</taxon>
        <taxon>Sphingomonadales</taxon>
        <taxon>Sphingomonadaceae</taxon>
        <taxon>Sphingomonas</taxon>
    </lineage>
</organism>
<dbReference type="InterPro" id="IPR001969">
    <property type="entry name" value="Aspartic_peptidase_AS"/>
</dbReference>
<keyword evidence="3" id="KW-1185">Reference proteome</keyword>
<keyword evidence="2" id="KW-0378">Hydrolase</keyword>
<dbReference type="Pfam" id="PF13975">
    <property type="entry name" value="gag-asp_proteas"/>
    <property type="match status" value="1"/>
</dbReference>
<evidence type="ECO:0000313" key="3">
    <source>
        <dbReference type="Proteomes" id="UP000788153"/>
    </source>
</evidence>
<name>A0ABX0U490_9SPHN</name>
<dbReference type="Proteomes" id="UP000788153">
    <property type="component" value="Unassembled WGS sequence"/>
</dbReference>
<dbReference type="InterPro" id="IPR021109">
    <property type="entry name" value="Peptidase_aspartic_dom_sf"/>
</dbReference>
<dbReference type="SUPFAM" id="SSF50630">
    <property type="entry name" value="Acid proteases"/>
    <property type="match status" value="1"/>
</dbReference>
<dbReference type="PROSITE" id="PS00141">
    <property type="entry name" value="ASP_PROTEASE"/>
    <property type="match status" value="1"/>
</dbReference>
<dbReference type="RefSeq" id="WP_244935294.1">
    <property type="nucleotide sequence ID" value="NZ_BAAAEV010000001.1"/>
</dbReference>
<feature type="transmembrane region" description="Helical" evidence="1">
    <location>
        <begin position="6"/>
        <end position="25"/>
    </location>
</feature>
<dbReference type="InterPro" id="IPR034122">
    <property type="entry name" value="Retropepsin-like_bacterial"/>
</dbReference>
<evidence type="ECO:0000256" key="1">
    <source>
        <dbReference type="SAM" id="Phobius"/>
    </source>
</evidence>
<keyword evidence="2" id="KW-0645">Protease</keyword>
<dbReference type="GO" id="GO:0008233">
    <property type="term" value="F:peptidase activity"/>
    <property type="evidence" value="ECO:0007669"/>
    <property type="project" value="UniProtKB-KW"/>
</dbReference>
<proteinExistence type="predicted"/>
<accession>A0ABX0U490</accession>
<sequence length="206" mass="21808">MNDDQTINLLWGIGALVLVVSALTARRVSFGMLVRSFLGWAAVAAIAWVAVVHRYEIESAFIAATERMGLAEQTTDGETVRIRQAPDGHFYASVTLDGTPLRMMVDSGATITAISAETAANAEIDTDDSRFPVMLTTANGTIAAKRGNVDRVTLGAITTHDLGVVVSPAFGDVNVLGMNFLSRLASWRVEGGTLILVPPPPNPSAI</sequence>
<comment type="caution">
    <text evidence="2">The sequence shown here is derived from an EMBL/GenBank/DDBJ whole genome shotgun (WGS) entry which is preliminary data.</text>
</comment>
<protein>
    <submittedName>
        <fullName evidence="2">Aspartyl protease family protein</fullName>
    </submittedName>
</protein>
<dbReference type="EMBL" id="JAASQP010000001">
    <property type="protein sequence ID" value="NIJ24865.1"/>
    <property type="molecule type" value="Genomic_DNA"/>
</dbReference>